<dbReference type="PANTHER" id="PTHR33408">
    <property type="entry name" value="TRANSPOSASE"/>
    <property type="match status" value="1"/>
</dbReference>
<comment type="caution">
    <text evidence="2">The sequence shown here is derived from an EMBL/GenBank/DDBJ whole genome shotgun (WGS) entry which is preliminary data.</text>
</comment>
<evidence type="ECO:0000313" key="3">
    <source>
        <dbReference type="Proteomes" id="UP000253676"/>
    </source>
</evidence>
<dbReference type="PANTHER" id="PTHR33408:SF2">
    <property type="entry name" value="TRANSPOSASE DDE DOMAIN-CONTAINING PROTEIN"/>
    <property type="match status" value="1"/>
</dbReference>
<sequence length="166" mass="19266">MDSKGYTKRTYRSSESDCKNCPLREQCCGKSTKFKKIDDSIHKEHYDRMHLKLTQNPHYAKKMVRVRSKTVEPVIGTLVNFTNMKRVNTRGIKQANKHVLMAALTYNLKKYLKFITKKTKTKAGVVNEIQTKAPTSVKTAFYDLKYLFLSGLFFKNYNLKPKTNLA</sequence>
<feature type="domain" description="Transposase DDE" evidence="1">
    <location>
        <begin position="10"/>
        <end position="111"/>
    </location>
</feature>
<keyword evidence="3" id="KW-1185">Reference proteome</keyword>
<dbReference type="InterPro" id="IPR025668">
    <property type="entry name" value="Tnp_DDE_dom"/>
</dbReference>
<accession>A0A366AWE5</accession>
<dbReference type="OrthoDB" id="1454687at2"/>
<proteinExistence type="predicted"/>
<name>A0A366AWE5_9FLAO</name>
<dbReference type="Proteomes" id="UP000253676">
    <property type="component" value="Unassembled WGS sequence"/>
</dbReference>
<gene>
    <name evidence="2" type="ORF">DR980_15285</name>
</gene>
<evidence type="ECO:0000313" key="2">
    <source>
        <dbReference type="EMBL" id="RBN49056.1"/>
    </source>
</evidence>
<dbReference type="AlphaFoldDB" id="A0A366AWE5"/>
<reference evidence="2 3" key="1">
    <citation type="submission" date="2018-07" db="EMBL/GenBank/DDBJ databases">
        <title>Complete genome sequence of Flavobacterium psychrolimnae LMG 22018.</title>
        <authorList>
            <person name="Kim D.-U."/>
        </authorList>
    </citation>
    <scope>NUCLEOTIDE SEQUENCE [LARGE SCALE GENOMIC DNA]</scope>
    <source>
        <strain evidence="2 3">LMG 22018</strain>
    </source>
</reference>
<dbReference type="Pfam" id="PF13751">
    <property type="entry name" value="DDE_Tnp_1_6"/>
    <property type="match status" value="1"/>
</dbReference>
<organism evidence="2 3">
    <name type="scientific">Flavobacterium psychrolimnae</name>
    <dbReference type="NCBI Taxonomy" id="249351"/>
    <lineage>
        <taxon>Bacteria</taxon>
        <taxon>Pseudomonadati</taxon>
        <taxon>Bacteroidota</taxon>
        <taxon>Flavobacteriia</taxon>
        <taxon>Flavobacteriales</taxon>
        <taxon>Flavobacteriaceae</taxon>
        <taxon>Flavobacterium</taxon>
    </lineage>
</organism>
<evidence type="ECO:0000259" key="1">
    <source>
        <dbReference type="Pfam" id="PF13751"/>
    </source>
</evidence>
<protein>
    <recommendedName>
        <fullName evidence="1">Transposase DDE domain-containing protein</fullName>
    </recommendedName>
</protein>
<dbReference type="EMBL" id="QNUX01000018">
    <property type="protein sequence ID" value="RBN49056.1"/>
    <property type="molecule type" value="Genomic_DNA"/>
</dbReference>